<feature type="transmembrane region" description="Helical" evidence="2">
    <location>
        <begin position="122"/>
        <end position="143"/>
    </location>
</feature>
<dbReference type="OrthoDB" id="260428at2"/>
<dbReference type="KEGG" id="mri:Mal4_21520"/>
<dbReference type="RefSeq" id="WP_145369074.1">
    <property type="nucleotide sequence ID" value="NZ_CP036275.1"/>
</dbReference>
<feature type="compositionally biased region" description="Polar residues" evidence="1">
    <location>
        <begin position="377"/>
        <end position="394"/>
    </location>
</feature>
<feature type="transmembrane region" description="Helical" evidence="2">
    <location>
        <begin position="314"/>
        <end position="338"/>
    </location>
</feature>
<dbReference type="Proteomes" id="UP000320496">
    <property type="component" value="Chromosome"/>
</dbReference>
<accession>A0A517Z5U8</accession>
<keyword evidence="2" id="KW-0812">Transmembrane</keyword>
<reference evidence="3 4" key="1">
    <citation type="submission" date="2019-02" db="EMBL/GenBank/DDBJ databases">
        <title>Deep-cultivation of Planctomycetes and their phenomic and genomic characterization uncovers novel biology.</title>
        <authorList>
            <person name="Wiegand S."/>
            <person name="Jogler M."/>
            <person name="Boedeker C."/>
            <person name="Pinto D."/>
            <person name="Vollmers J."/>
            <person name="Rivas-Marin E."/>
            <person name="Kohn T."/>
            <person name="Peeters S.H."/>
            <person name="Heuer A."/>
            <person name="Rast P."/>
            <person name="Oberbeckmann S."/>
            <person name="Bunk B."/>
            <person name="Jeske O."/>
            <person name="Meyerdierks A."/>
            <person name="Storesund J.E."/>
            <person name="Kallscheuer N."/>
            <person name="Luecker S."/>
            <person name="Lage O.M."/>
            <person name="Pohl T."/>
            <person name="Merkel B.J."/>
            <person name="Hornburger P."/>
            <person name="Mueller R.-W."/>
            <person name="Bruemmer F."/>
            <person name="Labrenz M."/>
            <person name="Spormann A.M."/>
            <person name="Op den Camp H."/>
            <person name="Overmann J."/>
            <person name="Amann R."/>
            <person name="Jetten M.S.M."/>
            <person name="Mascher T."/>
            <person name="Medema M.H."/>
            <person name="Devos D.P."/>
            <person name="Kaster A.-K."/>
            <person name="Ovreas L."/>
            <person name="Rohde M."/>
            <person name="Galperin M.Y."/>
            <person name="Jogler C."/>
        </authorList>
    </citation>
    <scope>NUCLEOTIDE SEQUENCE [LARGE SCALE GENOMIC DNA]</scope>
    <source>
        <strain evidence="3 4">Mal4</strain>
    </source>
</reference>
<keyword evidence="2" id="KW-0472">Membrane</keyword>
<evidence type="ECO:0000313" key="4">
    <source>
        <dbReference type="Proteomes" id="UP000320496"/>
    </source>
</evidence>
<feature type="transmembrane region" description="Helical" evidence="2">
    <location>
        <begin position="37"/>
        <end position="55"/>
    </location>
</feature>
<evidence type="ECO:0000256" key="1">
    <source>
        <dbReference type="SAM" id="MobiDB-lite"/>
    </source>
</evidence>
<gene>
    <name evidence="3" type="ORF">Mal4_21520</name>
</gene>
<protein>
    <recommendedName>
        <fullName evidence="5">Glycerophosphoryl diester phosphodiesterase membrane domain-containing protein</fullName>
    </recommendedName>
</protein>
<evidence type="ECO:0000256" key="2">
    <source>
        <dbReference type="SAM" id="Phobius"/>
    </source>
</evidence>
<evidence type="ECO:0008006" key="5">
    <source>
        <dbReference type="Google" id="ProtNLM"/>
    </source>
</evidence>
<name>A0A517Z5U8_9PLAN</name>
<feature type="region of interest" description="Disordered" evidence="1">
    <location>
        <begin position="373"/>
        <end position="394"/>
    </location>
</feature>
<keyword evidence="4" id="KW-1185">Reference proteome</keyword>
<feature type="transmembrane region" description="Helical" evidence="2">
    <location>
        <begin position="206"/>
        <end position="229"/>
    </location>
</feature>
<feature type="transmembrane region" description="Helical" evidence="2">
    <location>
        <begin position="174"/>
        <end position="194"/>
    </location>
</feature>
<evidence type="ECO:0000313" key="3">
    <source>
        <dbReference type="EMBL" id="QDU37835.1"/>
    </source>
</evidence>
<dbReference type="EMBL" id="CP036275">
    <property type="protein sequence ID" value="QDU37835.1"/>
    <property type="molecule type" value="Genomic_DNA"/>
</dbReference>
<keyword evidence="2" id="KW-1133">Transmembrane helix</keyword>
<organism evidence="3 4">
    <name type="scientific">Maioricimonas rarisocia</name>
    <dbReference type="NCBI Taxonomy" id="2528026"/>
    <lineage>
        <taxon>Bacteria</taxon>
        <taxon>Pseudomonadati</taxon>
        <taxon>Planctomycetota</taxon>
        <taxon>Planctomycetia</taxon>
        <taxon>Planctomycetales</taxon>
        <taxon>Planctomycetaceae</taxon>
        <taxon>Maioricimonas</taxon>
    </lineage>
</organism>
<sequence length="394" mass="42082">MEPEEHLFATDRAQLRRWIPWLHLFRGFGIALDFRKLLICLCGLVVFLIGSNLAMQVTGGSDRAGTDAILKLPTPADYEARDLSGPVEWAAAVLLLPLRCVVEPGLWLLVDFRGSPGRGAKAVQLVWALLVWSFVGGAVVRLARSDVARGERGSLAGTVRFARRRYLSLLSVPLLPALALAGLILLTVLTGFAGRIPGMGPLLLGLLWYVALLLGVVQVAVMIGLFAGWPLMIATISFEGADAFEGFSRAFSYVFSRPWYLVWLVAVAAVYGVALLVVASAFCTLAGGLAAINVFAGLGAELPATWILQSPGGVLELLLAAFAVSYVWSQVAMIYSLLRLSVDHVPLDDLVEEPAMGATSDLPLVGVAASEAREQQLRQSANADSSEEPSASTV</sequence>
<dbReference type="AlphaFoldDB" id="A0A517Z5U8"/>
<feature type="transmembrane region" description="Helical" evidence="2">
    <location>
        <begin position="260"/>
        <end position="282"/>
    </location>
</feature>
<proteinExistence type="predicted"/>